<dbReference type="eggNOG" id="ENOG502R8QT">
    <property type="taxonomic scope" value="Eukaryota"/>
</dbReference>
<dbReference type="OMA" id="QMLEPHA"/>
<feature type="compositionally biased region" description="Acidic residues" evidence="1">
    <location>
        <begin position="397"/>
        <end position="473"/>
    </location>
</feature>
<evidence type="ECO:0000256" key="2">
    <source>
        <dbReference type="SAM" id="Phobius"/>
    </source>
</evidence>
<evidence type="ECO:0000313" key="3">
    <source>
        <dbReference type="EMBL" id="EGD82342.1"/>
    </source>
</evidence>
<organism evidence="4">
    <name type="scientific">Salpingoeca rosetta (strain ATCC 50818 / BSB-021)</name>
    <dbReference type="NCBI Taxonomy" id="946362"/>
    <lineage>
        <taxon>Eukaryota</taxon>
        <taxon>Choanoflagellata</taxon>
        <taxon>Craspedida</taxon>
        <taxon>Salpingoecidae</taxon>
        <taxon>Salpingoeca</taxon>
    </lineage>
</organism>
<sequence>MVRRRVGKGQQQPSAAARRPVAAGGHGGHGGGRSPAQVGMLLLAAVLGLAGVAGLVLYWMGPHVQLLDASDQSQMQRVFLSGEPWMVYCSSKRAPEPPKEFTDAMKSLSKRGVSFGQLNCGSKLPSGKTVASRFGIDLKSKPVIVATGNGKKAKQVPRTYTKTGTGLISFVDSFTRLRLYEPRTSQKFQEQCTRKKACVIVAHKGPLDTSTTTELYKAMEQHRTVSFVSIDTSKSRLHLGVAESRAANIEKSETPTIFVVRKRNATSNKFGVSVYGGSINAMQLADHIHEVLENDALLKWSSVRPDIRSSSSSSSSSSSRRQRRKQPSNDEDSSGSTGGTRADSQQHPGTGSGDQDDSSGGDGGGGGGVPMTAEERRRERERRRREQMDREAMELIQEIDGDDEDEKDDDDDDVTAYVDDAEGVELGEESIVGDDDEDEGDYDEDHDVDGGVEEIDEEDDDDVVELEEDDEEE</sequence>
<feature type="compositionally biased region" description="Low complexity" evidence="1">
    <location>
        <begin position="9"/>
        <end position="23"/>
    </location>
</feature>
<gene>
    <name evidence="3" type="ORF">PTSG_11951</name>
</gene>
<feature type="region of interest" description="Disordered" evidence="1">
    <location>
        <begin position="304"/>
        <end position="473"/>
    </location>
</feature>
<feature type="compositionally biased region" description="Gly residues" evidence="1">
    <location>
        <begin position="360"/>
        <end position="369"/>
    </location>
</feature>
<keyword evidence="4" id="KW-1185">Reference proteome</keyword>
<feature type="region of interest" description="Disordered" evidence="1">
    <location>
        <begin position="1"/>
        <end position="31"/>
    </location>
</feature>
<feature type="compositionally biased region" description="Low complexity" evidence="1">
    <location>
        <begin position="304"/>
        <end position="319"/>
    </location>
</feature>
<keyword evidence="2" id="KW-1133">Transmembrane helix</keyword>
<dbReference type="OrthoDB" id="155590at2759"/>
<proteinExistence type="predicted"/>
<name>F2U3Z8_SALR5</name>
<keyword evidence="2" id="KW-0472">Membrane</keyword>
<keyword evidence="2" id="KW-0812">Transmembrane</keyword>
<dbReference type="AlphaFoldDB" id="F2U3Z8"/>
<feature type="transmembrane region" description="Helical" evidence="2">
    <location>
        <begin position="38"/>
        <end position="60"/>
    </location>
</feature>
<dbReference type="InParanoid" id="F2U3Z8"/>
<accession>F2U3Z8</accession>
<feature type="compositionally biased region" description="Basic and acidic residues" evidence="1">
    <location>
        <begin position="373"/>
        <end position="393"/>
    </location>
</feature>
<reference evidence="3" key="1">
    <citation type="submission" date="2009-08" db="EMBL/GenBank/DDBJ databases">
        <title>Annotation of Salpingoeca rosetta.</title>
        <authorList>
            <consortium name="The Broad Institute Genome Sequencing Platform"/>
            <person name="Russ C."/>
            <person name="Cuomo C."/>
            <person name="Burger G."/>
            <person name="Gray M.W."/>
            <person name="Holland P.W.H."/>
            <person name="King N."/>
            <person name="Lang F.B.F."/>
            <person name="Roger A.J."/>
            <person name="Ruiz-Trillo I."/>
            <person name="Young S.K."/>
            <person name="Zeng Q."/>
            <person name="Gargeya S."/>
            <person name="Alvarado L."/>
            <person name="Berlin A."/>
            <person name="Chapman S.B."/>
            <person name="Chen Z."/>
            <person name="Freedman E."/>
            <person name="Gellesch M."/>
            <person name="Goldberg J."/>
            <person name="Griggs A."/>
            <person name="Gujja S."/>
            <person name="Heilman E."/>
            <person name="Heiman D."/>
            <person name="Howarth C."/>
            <person name="Mehta T."/>
            <person name="Neiman D."/>
            <person name="Pearson M."/>
            <person name="Roberts A."/>
            <person name="Saif S."/>
            <person name="Shea T."/>
            <person name="Shenoy N."/>
            <person name="Sisk P."/>
            <person name="Stolte C."/>
            <person name="Sykes S."/>
            <person name="White J."/>
            <person name="Yandava C."/>
            <person name="Haas B."/>
            <person name="Nusbaum C."/>
            <person name="Birren B."/>
        </authorList>
    </citation>
    <scope>NUCLEOTIDE SEQUENCE [LARGE SCALE GENOMIC DNA]</scope>
    <source>
        <strain evidence="3">ATCC 50818</strain>
    </source>
</reference>
<dbReference type="Proteomes" id="UP000007799">
    <property type="component" value="Unassembled WGS sequence"/>
</dbReference>
<evidence type="ECO:0000313" key="4">
    <source>
        <dbReference type="Proteomes" id="UP000007799"/>
    </source>
</evidence>
<dbReference type="GeneID" id="16077113"/>
<dbReference type="KEGG" id="sre:PTSG_11951"/>
<dbReference type="RefSeq" id="XP_004996525.1">
    <property type="nucleotide sequence ID" value="XM_004996468.1"/>
</dbReference>
<evidence type="ECO:0008006" key="5">
    <source>
        <dbReference type="Google" id="ProtNLM"/>
    </source>
</evidence>
<protein>
    <recommendedName>
        <fullName evidence="5">Thioredoxin domain-containing protein</fullName>
    </recommendedName>
</protein>
<evidence type="ECO:0000256" key="1">
    <source>
        <dbReference type="SAM" id="MobiDB-lite"/>
    </source>
</evidence>
<dbReference type="EMBL" id="GL832960">
    <property type="protein sequence ID" value="EGD82342.1"/>
    <property type="molecule type" value="Genomic_DNA"/>
</dbReference>